<accession>A0A9X2QAE6</accession>
<dbReference type="Proteomes" id="UP001155144">
    <property type="component" value="Unassembled WGS sequence"/>
</dbReference>
<organism evidence="3 5">
    <name type="scientific">Salinibacter ruber</name>
    <dbReference type="NCBI Taxonomy" id="146919"/>
    <lineage>
        <taxon>Bacteria</taxon>
        <taxon>Pseudomonadati</taxon>
        <taxon>Rhodothermota</taxon>
        <taxon>Rhodothermia</taxon>
        <taxon>Rhodothermales</taxon>
        <taxon>Salinibacteraceae</taxon>
        <taxon>Salinibacter</taxon>
    </lineage>
</organism>
<comment type="caution">
    <text evidence="3">The sequence shown here is derived from an EMBL/GenBank/DDBJ whole genome shotgun (WGS) entry which is preliminary data.</text>
</comment>
<evidence type="ECO:0000259" key="2">
    <source>
        <dbReference type="PROSITE" id="PS51833"/>
    </source>
</evidence>
<feature type="domain" description="HDOD" evidence="2">
    <location>
        <begin position="24"/>
        <end position="266"/>
    </location>
</feature>
<dbReference type="AlphaFoldDB" id="A0A9X2QAE6"/>
<evidence type="ECO:0000313" key="5">
    <source>
        <dbReference type="Proteomes" id="UP001155057"/>
    </source>
</evidence>
<dbReference type="SUPFAM" id="SSF109604">
    <property type="entry name" value="HD-domain/PDEase-like"/>
    <property type="match status" value="2"/>
</dbReference>
<name>A0A9X2QAE6_9BACT</name>
<dbReference type="Gene3D" id="1.10.3210.10">
    <property type="entry name" value="Hypothetical protein af1432"/>
    <property type="match status" value="2"/>
</dbReference>
<protein>
    <recommendedName>
        <fullName evidence="2">HDOD domain-containing protein</fullName>
    </recommendedName>
</protein>
<dbReference type="Pfam" id="PF08668">
    <property type="entry name" value="HDOD"/>
    <property type="match status" value="1"/>
</dbReference>
<feature type="compositionally biased region" description="Basic and acidic residues" evidence="1">
    <location>
        <begin position="154"/>
        <end position="164"/>
    </location>
</feature>
<dbReference type="RefSeq" id="WP_259040541.1">
    <property type="nucleotide sequence ID" value="NZ_JANUAD010000009.1"/>
</dbReference>
<dbReference type="EMBL" id="JANUBL010000012">
    <property type="protein sequence ID" value="MCS4122873.1"/>
    <property type="molecule type" value="Genomic_DNA"/>
</dbReference>
<gene>
    <name evidence="4" type="ORF">GGP45_003241</name>
    <name evidence="3" type="ORF">GGP61_003118</name>
</gene>
<sequence length="353" mass="37961">MPLPRPMDNVELPSVIENDSDLQVPPLPWALPEVLGPLHESGFAGAEAVSAAVDCDPRLESGILRRINSHLRRPIGELGPAVQMIGPVTAAGLVVELSMRRWRPLRDGPAGPQLTRLIYHSEATAALTQRLLRGSSGGGEPPDGDDPSKGAPDPSRDHPPRDQPEPSAEEASPTQSAPMWASFEWKGFAQGLICDLGKLVLLHSYPEKAAALYSQDRTDRGYGNADPQVMEQAAFGCDHVEAAAWAAETLHLPEPLADAATQRRGSTVGGNQGVHAARVADLLTKTMAPELAGISATSATRDWETCAEHPAWRAWVEDASRPSLEAVTEEFSKETVLYTRFLLDLPVAESFSD</sequence>
<dbReference type="InterPro" id="IPR013976">
    <property type="entry name" value="HDOD"/>
</dbReference>
<evidence type="ECO:0000256" key="1">
    <source>
        <dbReference type="SAM" id="MobiDB-lite"/>
    </source>
</evidence>
<feature type="region of interest" description="Disordered" evidence="1">
    <location>
        <begin position="132"/>
        <end position="176"/>
    </location>
</feature>
<evidence type="ECO:0000313" key="4">
    <source>
        <dbReference type="EMBL" id="MCS4122873.1"/>
    </source>
</evidence>
<dbReference type="PROSITE" id="PS51833">
    <property type="entry name" value="HDOD"/>
    <property type="match status" value="1"/>
</dbReference>
<reference evidence="3" key="1">
    <citation type="submission" date="2022-08" db="EMBL/GenBank/DDBJ databases">
        <title>Genomic Encyclopedia of Type Strains, Phase V (KMG-V): Genome sequencing to study the core and pangenomes of soil and plant-associated prokaryotes.</title>
        <authorList>
            <person name="Whitman W."/>
        </authorList>
    </citation>
    <scope>NUCLEOTIDE SEQUENCE</scope>
    <source>
        <strain evidence="4">SP3026</strain>
        <strain evidence="3">SP3049</strain>
    </source>
</reference>
<dbReference type="EMBL" id="JANUAE010000014">
    <property type="protein sequence ID" value="MCS3711485.1"/>
    <property type="molecule type" value="Genomic_DNA"/>
</dbReference>
<proteinExistence type="predicted"/>
<evidence type="ECO:0000313" key="3">
    <source>
        <dbReference type="EMBL" id="MCS3711485.1"/>
    </source>
</evidence>
<dbReference type="Proteomes" id="UP001155057">
    <property type="component" value="Unassembled WGS sequence"/>
</dbReference>